<dbReference type="Proteomes" id="UP000030392">
    <property type="component" value="Unassembled WGS sequence"/>
</dbReference>
<protein>
    <submittedName>
        <fullName evidence="1">Uncharacterized protein</fullName>
    </submittedName>
</protein>
<evidence type="ECO:0000313" key="1">
    <source>
        <dbReference type="EMBL" id="KGG19318.1"/>
    </source>
</evidence>
<comment type="caution">
    <text evidence="1">The sequence shown here is derived from an EMBL/GenBank/DDBJ whole genome shotgun (WGS) entry which is preliminary data.</text>
</comment>
<dbReference type="EMBL" id="JNAX01000015">
    <property type="protein sequence ID" value="KGG19318.1"/>
    <property type="molecule type" value="Genomic_DNA"/>
</dbReference>
<reference evidence="2" key="1">
    <citation type="journal article" date="2014" name="Sci. Data">
        <title>Genomes of diverse isolates of the marine cyanobacterium Prochlorococcus.</title>
        <authorList>
            <person name="Biller S."/>
            <person name="Berube P."/>
            <person name="Thompson J."/>
            <person name="Kelly L."/>
            <person name="Roggensack S."/>
            <person name="Awad L."/>
            <person name="Roache-Johnson K."/>
            <person name="Ding H."/>
            <person name="Giovannoni S.J."/>
            <person name="Moore L.R."/>
            <person name="Chisholm S.W."/>
        </authorList>
    </citation>
    <scope>NUCLEOTIDE SEQUENCE [LARGE SCALE GENOMIC DNA]</scope>
    <source>
        <strain evidence="2">PAC1</strain>
    </source>
</reference>
<dbReference type="RefSeq" id="WP_011823278.1">
    <property type="nucleotide sequence ID" value="NZ_CP138967.1"/>
</dbReference>
<proteinExistence type="predicted"/>
<name>A0A0A2BZ12_PROMR</name>
<organism evidence="1 2">
    <name type="scientific">Prochlorococcus marinus str. PAC1</name>
    <dbReference type="NCBI Taxonomy" id="59924"/>
    <lineage>
        <taxon>Bacteria</taxon>
        <taxon>Bacillati</taxon>
        <taxon>Cyanobacteriota</taxon>
        <taxon>Cyanophyceae</taxon>
        <taxon>Synechococcales</taxon>
        <taxon>Prochlorococcaceae</taxon>
        <taxon>Prochlorococcus</taxon>
    </lineage>
</organism>
<gene>
    <name evidence="1" type="ORF">EV03_1700</name>
</gene>
<dbReference type="AlphaFoldDB" id="A0A0A2BZ12"/>
<sequence>MDSLIKKLSKKAIDLSGKSKKELERTCWMIVHEYKHGAMPTEYDIREIDEELYLQVLSMAKEMI</sequence>
<evidence type="ECO:0000313" key="2">
    <source>
        <dbReference type="Proteomes" id="UP000030392"/>
    </source>
</evidence>
<accession>A0A0A2BZ12</accession>